<comment type="caution">
    <text evidence="2">The sequence shown here is derived from an EMBL/GenBank/DDBJ whole genome shotgun (WGS) entry which is preliminary data.</text>
</comment>
<protein>
    <submittedName>
        <fullName evidence="2">Membrane protein</fullName>
    </submittedName>
</protein>
<gene>
    <name evidence="2" type="ORF">VFDL14_05430</name>
</gene>
<keyword evidence="1" id="KW-0472">Membrane</keyword>
<keyword evidence="3" id="KW-1185">Reference proteome</keyword>
<accession>A0A066UWF1</accession>
<reference evidence="2 3" key="1">
    <citation type="submission" date="2014-02" db="EMBL/GenBank/DDBJ databases">
        <title>Vibrio fortis Dalian14 Genome Sequencing.</title>
        <authorList>
            <person name="Wang Y."/>
            <person name="Song L."/>
            <person name="Liu G."/>
            <person name="Ding J."/>
        </authorList>
    </citation>
    <scope>NUCLEOTIDE SEQUENCE [LARGE SCALE GENOMIC DNA]</scope>
    <source>
        <strain evidence="2 3">Dalian14</strain>
    </source>
</reference>
<evidence type="ECO:0000256" key="1">
    <source>
        <dbReference type="SAM" id="Phobius"/>
    </source>
</evidence>
<organism evidence="2 3">
    <name type="scientific">Vibrio fortis</name>
    <dbReference type="NCBI Taxonomy" id="212667"/>
    <lineage>
        <taxon>Bacteria</taxon>
        <taxon>Pseudomonadati</taxon>
        <taxon>Pseudomonadota</taxon>
        <taxon>Gammaproteobacteria</taxon>
        <taxon>Vibrionales</taxon>
        <taxon>Vibrionaceae</taxon>
        <taxon>Vibrio</taxon>
    </lineage>
</organism>
<dbReference type="RefSeq" id="WP_032549183.1">
    <property type="nucleotide sequence ID" value="NZ_BTGL01000024.1"/>
</dbReference>
<sequence>MTRLIAIVFLLALAFVLFRYRTNEKVQKSVVIVIVGGFLLYTASLMFSELTR</sequence>
<evidence type="ECO:0000313" key="3">
    <source>
        <dbReference type="Proteomes" id="UP000027219"/>
    </source>
</evidence>
<keyword evidence="1" id="KW-0812">Transmembrane</keyword>
<proteinExistence type="predicted"/>
<feature type="transmembrane region" description="Helical" evidence="1">
    <location>
        <begin position="29"/>
        <end position="47"/>
    </location>
</feature>
<keyword evidence="1" id="KW-1133">Transmembrane helix</keyword>
<dbReference type="Proteomes" id="UP000027219">
    <property type="component" value="Unassembled WGS sequence"/>
</dbReference>
<name>A0A066UWF1_9VIBR</name>
<dbReference type="AlphaFoldDB" id="A0A066UWF1"/>
<evidence type="ECO:0000313" key="2">
    <source>
        <dbReference type="EMBL" id="KDN30172.1"/>
    </source>
</evidence>
<dbReference type="EMBL" id="JFFR01000002">
    <property type="protein sequence ID" value="KDN30172.1"/>
    <property type="molecule type" value="Genomic_DNA"/>
</dbReference>